<name>A0ABD5RMK8_9EURY</name>
<proteinExistence type="predicted"/>
<sequence>MFGSSENGPEVRDYVYLDAGSLDSWYASMYGWVPESRQQQEGREYTGEGGVGGTAEAAIPLLDWLGKLGIDGNLGGSITGQRMTETADRVIDQGLHTQLREELDSEDMIKPITSDVEPGDVVEVTGEGTTDPLYRLILALQRLIAVDDLKTISNRLEELQPEDNTEDGPRDGFRPGTKDPFGEAAADNSGGLFGGGGNWLEQMADLGQGTGNEFMQSRSDAIGEELQQALNVIYGDDICLMLNVDEEENENTDGTYPQCGMLLSEDNLRTEPREFLSEKKYTVLGRVVETNKDGSWNYAELLRVAETVLDDDDIDELRETFEESMEDMNSSEDVSVDSGAFTTDDSVVVIKPVAVYW</sequence>
<dbReference type="Proteomes" id="UP001596099">
    <property type="component" value="Unassembled WGS sequence"/>
</dbReference>
<evidence type="ECO:0000313" key="2">
    <source>
        <dbReference type="EMBL" id="MFC5971872.1"/>
    </source>
</evidence>
<organism evidence="2 3">
    <name type="scientific">Halomarina salina</name>
    <dbReference type="NCBI Taxonomy" id="1872699"/>
    <lineage>
        <taxon>Archaea</taxon>
        <taxon>Methanobacteriati</taxon>
        <taxon>Methanobacteriota</taxon>
        <taxon>Stenosarchaea group</taxon>
        <taxon>Halobacteria</taxon>
        <taxon>Halobacteriales</taxon>
        <taxon>Natronomonadaceae</taxon>
        <taxon>Halomarina</taxon>
    </lineage>
</organism>
<dbReference type="AlphaFoldDB" id="A0ABD5RMK8"/>
<keyword evidence="3" id="KW-1185">Reference proteome</keyword>
<gene>
    <name evidence="2" type="ORF">ACFPYI_11060</name>
</gene>
<protein>
    <submittedName>
        <fullName evidence="2">Uncharacterized protein</fullName>
    </submittedName>
</protein>
<reference evidence="2 3" key="1">
    <citation type="journal article" date="2019" name="Int. J. Syst. Evol. Microbiol.">
        <title>The Global Catalogue of Microorganisms (GCM) 10K type strain sequencing project: providing services to taxonomists for standard genome sequencing and annotation.</title>
        <authorList>
            <consortium name="The Broad Institute Genomics Platform"/>
            <consortium name="The Broad Institute Genome Sequencing Center for Infectious Disease"/>
            <person name="Wu L."/>
            <person name="Ma J."/>
        </authorList>
    </citation>
    <scope>NUCLEOTIDE SEQUENCE [LARGE SCALE GENOMIC DNA]</scope>
    <source>
        <strain evidence="2 3">CGMCC 1.12543</strain>
    </source>
</reference>
<evidence type="ECO:0000256" key="1">
    <source>
        <dbReference type="SAM" id="MobiDB-lite"/>
    </source>
</evidence>
<feature type="compositionally biased region" description="Basic and acidic residues" evidence="1">
    <location>
        <begin position="167"/>
        <end position="181"/>
    </location>
</feature>
<dbReference type="EMBL" id="JBHSQH010000001">
    <property type="protein sequence ID" value="MFC5971872.1"/>
    <property type="molecule type" value="Genomic_DNA"/>
</dbReference>
<accession>A0ABD5RMK8</accession>
<feature type="region of interest" description="Disordered" evidence="1">
    <location>
        <begin position="157"/>
        <end position="194"/>
    </location>
</feature>
<dbReference type="RefSeq" id="WP_247414752.1">
    <property type="nucleotide sequence ID" value="NZ_JALLGW010000001.1"/>
</dbReference>
<dbReference type="Pfam" id="PF19952">
    <property type="entry name" value="DUF6414"/>
    <property type="match status" value="1"/>
</dbReference>
<comment type="caution">
    <text evidence="2">The sequence shown here is derived from an EMBL/GenBank/DDBJ whole genome shotgun (WGS) entry which is preliminary data.</text>
</comment>
<dbReference type="InterPro" id="IPR045633">
    <property type="entry name" value="DUF6414"/>
</dbReference>
<evidence type="ECO:0000313" key="3">
    <source>
        <dbReference type="Proteomes" id="UP001596099"/>
    </source>
</evidence>